<dbReference type="STRING" id="490829.SAMN05421850_105179"/>
<dbReference type="GO" id="GO:0008033">
    <property type="term" value="P:tRNA processing"/>
    <property type="evidence" value="ECO:0007669"/>
    <property type="project" value="UniProtKB-KW"/>
</dbReference>
<evidence type="ECO:0000256" key="6">
    <source>
        <dbReference type="ARBA" id="ARBA00022741"/>
    </source>
</evidence>
<dbReference type="GO" id="GO:0000166">
    <property type="term" value="F:nucleotide binding"/>
    <property type="evidence" value="ECO:0007669"/>
    <property type="project" value="UniProtKB-KW"/>
</dbReference>
<sequence>MRITDEWLNEPGLQRICSLLEDAGFHALLVGGCVRNALLGEPVSDMDIATEARPERVIELAEKAGIKAVPTGIEHGTVTLVENGIPHEVTTFRRDVETDGRRAVVAFADDVTEDARRRDFTMNALYARADGTVIDPLGGLPDLQARRVRFIEDPEQRIREDYLRILRFFRFHAWYGDPAAGLDADALSAIAANLDGLPMLSRERVGSEIRKLLAAPDPAPSVAAMRSVGVLGVVLPGADDTALSPLVHLEGEAGISPNAIRRLAALGGEDVEDRLRLSKSDARLYSTYRDETGTESKASALGYRLGSRAAKDIVLLRAALLSVPFDPAELAAADHGAGQVFPIKAGDLMPDLQGAALGAKLKELEERWIASDFTLTREQLLH</sequence>
<evidence type="ECO:0000259" key="9">
    <source>
        <dbReference type="Pfam" id="PF01743"/>
    </source>
</evidence>
<evidence type="ECO:0000313" key="12">
    <source>
        <dbReference type="Proteomes" id="UP000199340"/>
    </source>
</evidence>
<feature type="domain" description="Poly A polymerase head" evidence="9">
    <location>
        <begin position="28"/>
        <end position="149"/>
    </location>
</feature>
<keyword evidence="2 8" id="KW-0808">Transferase</keyword>
<dbReference type="Pfam" id="PF01743">
    <property type="entry name" value="PolyA_pol"/>
    <property type="match status" value="1"/>
</dbReference>
<dbReference type="SUPFAM" id="SSF81891">
    <property type="entry name" value="Poly A polymerase C-terminal region-like"/>
    <property type="match status" value="1"/>
</dbReference>
<keyword evidence="12" id="KW-1185">Reference proteome</keyword>
<evidence type="ECO:0000256" key="2">
    <source>
        <dbReference type="ARBA" id="ARBA00022679"/>
    </source>
</evidence>
<dbReference type="CDD" id="cd05398">
    <property type="entry name" value="NT_ClassII-CCAase"/>
    <property type="match status" value="1"/>
</dbReference>
<keyword evidence="3" id="KW-0819">tRNA processing</keyword>
<comment type="cofactor">
    <cofactor evidence="1">
        <name>Mg(2+)</name>
        <dbReference type="ChEBI" id="CHEBI:18420"/>
    </cofactor>
</comment>
<evidence type="ECO:0000256" key="4">
    <source>
        <dbReference type="ARBA" id="ARBA00022695"/>
    </source>
</evidence>
<dbReference type="AlphaFoldDB" id="A0A1G8NEV4"/>
<dbReference type="GO" id="GO:0000049">
    <property type="term" value="F:tRNA binding"/>
    <property type="evidence" value="ECO:0007669"/>
    <property type="project" value="TreeGrafter"/>
</dbReference>
<dbReference type="OrthoDB" id="9805698at2"/>
<protein>
    <submittedName>
        <fullName evidence="11">Poly(A) polymerase</fullName>
    </submittedName>
</protein>
<name>A0A1G8NEV4_9RHOB</name>
<keyword evidence="6" id="KW-0547">Nucleotide-binding</keyword>
<dbReference type="PROSITE" id="PS51257">
    <property type="entry name" value="PROKAR_LIPOPROTEIN"/>
    <property type="match status" value="1"/>
</dbReference>
<evidence type="ECO:0000256" key="3">
    <source>
        <dbReference type="ARBA" id="ARBA00022694"/>
    </source>
</evidence>
<dbReference type="GO" id="GO:0046872">
    <property type="term" value="F:metal ion binding"/>
    <property type="evidence" value="ECO:0007669"/>
    <property type="project" value="UniProtKB-KW"/>
</dbReference>
<dbReference type="InterPro" id="IPR050264">
    <property type="entry name" value="Bact_CCA-adding_enz_type3_sf"/>
</dbReference>
<reference evidence="11 12" key="1">
    <citation type="submission" date="2016-10" db="EMBL/GenBank/DDBJ databases">
        <authorList>
            <person name="de Groot N.N."/>
        </authorList>
    </citation>
    <scope>NUCLEOTIDE SEQUENCE [LARGE SCALE GENOMIC DNA]</scope>
    <source>
        <strain evidence="11 12">DSM 28010</strain>
    </source>
</reference>
<dbReference type="EMBL" id="FNEB01000005">
    <property type="protein sequence ID" value="SDI78695.1"/>
    <property type="molecule type" value="Genomic_DNA"/>
</dbReference>
<dbReference type="Gene3D" id="3.30.460.10">
    <property type="entry name" value="Beta Polymerase, domain 2"/>
    <property type="match status" value="1"/>
</dbReference>
<dbReference type="PANTHER" id="PTHR46173:SF1">
    <property type="entry name" value="CCA TRNA NUCLEOTIDYLTRANSFERASE 1, MITOCHONDRIAL"/>
    <property type="match status" value="1"/>
</dbReference>
<feature type="domain" description="tRNA nucleotidyltransferase/poly(A) polymerase RNA and SrmB- binding" evidence="10">
    <location>
        <begin position="183"/>
        <end position="239"/>
    </location>
</feature>
<dbReference type="RefSeq" id="WP_090028791.1">
    <property type="nucleotide sequence ID" value="NZ_FNEB01000005.1"/>
</dbReference>
<evidence type="ECO:0000256" key="7">
    <source>
        <dbReference type="ARBA" id="ARBA00022842"/>
    </source>
</evidence>
<keyword evidence="8" id="KW-0694">RNA-binding</keyword>
<dbReference type="Proteomes" id="UP000199340">
    <property type="component" value="Unassembled WGS sequence"/>
</dbReference>
<dbReference type="SUPFAM" id="SSF81301">
    <property type="entry name" value="Nucleotidyltransferase"/>
    <property type="match status" value="1"/>
</dbReference>
<gene>
    <name evidence="11" type="ORF">SAMN05421850_105179</name>
</gene>
<evidence type="ECO:0000256" key="5">
    <source>
        <dbReference type="ARBA" id="ARBA00022723"/>
    </source>
</evidence>
<comment type="similarity">
    <text evidence="8">Belongs to the tRNA nucleotidyltransferase/poly(A) polymerase family.</text>
</comment>
<dbReference type="Gene3D" id="1.10.3090.10">
    <property type="entry name" value="cca-adding enzyme, domain 2"/>
    <property type="match status" value="1"/>
</dbReference>
<keyword evidence="4" id="KW-0548">Nucleotidyltransferase</keyword>
<dbReference type="Pfam" id="PF12627">
    <property type="entry name" value="PolyA_pol_RNAbd"/>
    <property type="match status" value="1"/>
</dbReference>
<dbReference type="GO" id="GO:0016779">
    <property type="term" value="F:nucleotidyltransferase activity"/>
    <property type="evidence" value="ECO:0007669"/>
    <property type="project" value="UniProtKB-KW"/>
</dbReference>
<organism evidence="11 12">
    <name type="scientific">Lutimaribacter saemankumensis</name>
    <dbReference type="NCBI Taxonomy" id="490829"/>
    <lineage>
        <taxon>Bacteria</taxon>
        <taxon>Pseudomonadati</taxon>
        <taxon>Pseudomonadota</taxon>
        <taxon>Alphaproteobacteria</taxon>
        <taxon>Rhodobacterales</taxon>
        <taxon>Roseobacteraceae</taxon>
        <taxon>Lutimaribacter</taxon>
    </lineage>
</organism>
<dbReference type="InterPro" id="IPR002646">
    <property type="entry name" value="PolA_pol_head_dom"/>
</dbReference>
<dbReference type="InterPro" id="IPR043519">
    <property type="entry name" value="NT_sf"/>
</dbReference>
<dbReference type="InterPro" id="IPR032828">
    <property type="entry name" value="PolyA_RNA-bd"/>
</dbReference>
<accession>A0A1G8NEV4</accession>
<evidence type="ECO:0000256" key="1">
    <source>
        <dbReference type="ARBA" id="ARBA00001946"/>
    </source>
</evidence>
<keyword evidence="5" id="KW-0479">Metal-binding</keyword>
<proteinExistence type="inferred from homology"/>
<evidence type="ECO:0000256" key="8">
    <source>
        <dbReference type="RuleBase" id="RU003953"/>
    </source>
</evidence>
<keyword evidence="7" id="KW-0460">Magnesium</keyword>
<evidence type="ECO:0000259" key="10">
    <source>
        <dbReference type="Pfam" id="PF12627"/>
    </source>
</evidence>
<dbReference type="PANTHER" id="PTHR46173">
    <property type="entry name" value="CCA TRNA NUCLEOTIDYLTRANSFERASE 1, MITOCHONDRIAL"/>
    <property type="match status" value="1"/>
</dbReference>
<evidence type="ECO:0000313" key="11">
    <source>
        <dbReference type="EMBL" id="SDI78695.1"/>
    </source>
</evidence>